<evidence type="ECO:0000313" key="6">
    <source>
        <dbReference type="Proteomes" id="UP000792457"/>
    </source>
</evidence>
<dbReference type="PANTHER" id="PTHR13423">
    <property type="entry name" value="OUT AT FIRST"/>
    <property type="match status" value="1"/>
</dbReference>
<gene>
    <name evidence="5" type="ORF">J437_LFUL004118</name>
</gene>
<evidence type="ECO:0000259" key="3">
    <source>
        <dbReference type="Pfam" id="PF14941"/>
    </source>
</evidence>
<reference evidence="5" key="1">
    <citation type="submission" date="2013-04" db="EMBL/GenBank/DDBJ databases">
        <authorList>
            <person name="Qu J."/>
            <person name="Murali S.C."/>
            <person name="Bandaranaike D."/>
            <person name="Bellair M."/>
            <person name="Blankenburg K."/>
            <person name="Chao H."/>
            <person name="Dinh H."/>
            <person name="Doddapaneni H."/>
            <person name="Downs B."/>
            <person name="Dugan-Rocha S."/>
            <person name="Elkadiri S."/>
            <person name="Gnanaolivu R.D."/>
            <person name="Hernandez B."/>
            <person name="Javaid M."/>
            <person name="Jayaseelan J.C."/>
            <person name="Lee S."/>
            <person name="Li M."/>
            <person name="Ming W."/>
            <person name="Munidasa M."/>
            <person name="Muniz J."/>
            <person name="Nguyen L."/>
            <person name="Ongeri F."/>
            <person name="Osuji N."/>
            <person name="Pu L.-L."/>
            <person name="Puazo M."/>
            <person name="Qu C."/>
            <person name="Quiroz J."/>
            <person name="Raj R."/>
            <person name="Weissenberger G."/>
            <person name="Xin Y."/>
            <person name="Zou X."/>
            <person name="Han Y."/>
            <person name="Richards S."/>
            <person name="Worley K."/>
            <person name="Muzny D."/>
            <person name="Gibbs R."/>
        </authorList>
    </citation>
    <scope>NUCLEOTIDE SEQUENCE</scope>
    <source>
        <strain evidence="5">Sampled in the wild</strain>
    </source>
</reference>
<accession>A0A8K0NVL9</accession>
<dbReference type="EMBL" id="KZ308167">
    <property type="protein sequence ID" value="KAG8223596.1"/>
    <property type="molecule type" value="Genomic_DNA"/>
</dbReference>
<comment type="similarity">
    <text evidence="1">Belongs to the OAF family.</text>
</comment>
<dbReference type="PANTHER" id="PTHR13423:SF2">
    <property type="entry name" value="OUT AT FIRST PROTEIN HOMOLOG"/>
    <property type="match status" value="1"/>
</dbReference>
<sequence length="307" mass="33625">MYYIKIMTSSNGSNFPYCVGVLSILNLVAIVDLQLLINVKNQGGDVLQETISSNVSEDAVTLEFQRPDGTLITQLVDFQNEVQILKALVLGEEERGQSQYQVMCFVCHFQKGEFISSDAMSKLRQKNPGAVRVPEEDRGREMLPMDLWVEVGSSASSAISRHIPSLCAEATDATYARESDLELWAAREGGLSTRAALLAAVKRFPPAATPVPRCADITSSVPYSSMPWTKPCICRLEICVGWYPCGLKYCKGGPPGKEGAPAAGANEVGSNGKGPSAGSYRCGIKTCRKCRLFEYYVRQKQLCLWDE</sequence>
<keyword evidence="2" id="KW-1133">Transmembrane helix</keyword>
<feature type="domain" description="Out at first C-terminal" evidence="4">
    <location>
        <begin position="229"/>
        <end position="307"/>
    </location>
</feature>
<organism evidence="5 6">
    <name type="scientific">Ladona fulva</name>
    <name type="common">Scarce chaser dragonfly</name>
    <name type="synonym">Libellula fulva</name>
    <dbReference type="NCBI Taxonomy" id="123851"/>
    <lineage>
        <taxon>Eukaryota</taxon>
        <taxon>Metazoa</taxon>
        <taxon>Ecdysozoa</taxon>
        <taxon>Arthropoda</taxon>
        <taxon>Hexapoda</taxon>
        <taxon>Insecta</taxon>
        <taxon>Pterygota</taxon>
        <taxon>Palaeoptera</taxon>
        <taxon>Odonata</taxon>
        <taxon>Epiprocta</taxon>
        <taxon>Anisoptera</taxon>
        <taxon>Libelluloidea</taxon>
        <taxon>Libellulidae</taxon>
        <taxon>Ladona</taxon>
    </lineage>
</organism>
<dbReference type="Pfam" id="PF14941">
    <property type="entry name" value="OAF_N"/>
    <property type="match status" value="1"/>
</dbReference>
<evidence type="ECO:0000256" key="2">
    <source>
        <dbReference type="SAM" id="Phobius"/>
    </source>
</evidence>
<proteinExistence type="inferred from homology"/>
<feature type="domain" description="Out at first protein BRICHOS-like" evidence="3">
    <location>
        <begin position="34"/>
        <end position="184"/>
    </location>
</feature>
<dbReference type="OrthoDB" id="5947176at2759"/>
<protein>
    <recommendedName>
        <fullName evidence="7">Out at first protein</fullName>
    </recommendedName>
</protein>
<feature type="transmembrane region" description="Helical" evidence="2">
    <location>
        <begin position="15"/>
        <end position="37"/>
    </location>
</feature>
<evidence type="ECO:0008006" key="7">
    <source>
        <dbReference type="Google" id="ProtNLM"/>
    </source>
</evidence>
<dbReference type="Proteomes" id="UP000792457">
    <property type="component" value="Unassembled WGS sequence"/>
</dbReference>
<dbReference type="InterPro" id="IPR053894">
    <property type="entry name" value="OAF_N"/>
</dbReference>
<evidence type="ECO:0000256" key="1">
    <source>
        <dbReference type="ARBA" id="ARBA00005786"/>
    </source>
</evidence>
<keyword evidence="2" id="KW-0472">Membrane</keyword>
<keyword evidence="2" id="KW-0812">Transmembrane</keyword>
<evidence type="ECO:0000259" key="4">
    <source>
        <dbReference type="Pfam" id="PF22873"/>
    </source>
</evidence>
<evidence type="ECO:0000313" key="5">
    <source>
        <dbReference type="EMBL" id="KAG8223596.1"/>
    </source>
</evidence>
<dbReference type="Pfam" id="PF22873">
    <property type="entry name" value="OAF_C"/>
    <property type="match status" value="1"/>
</dbReference>
<dbReference type="InterPro" id="IPR026315">
    <property type="entry name" value="Oaf"/>
</dbReference>
<reference evidence="5" key="2">
    <citation type="submission" date="2017-10" db="EMBL/GenBank/DDBJ databases">
        <title>Ladona fulva Genome sequencing and assembly.</title>
        <authorList>
            <person name="Murali S."/>
            <person name="Richards S."/>
            <person name="Bandaranaike D."/>
            <person name="Bellair M."/>
            <person name="Blankenburg K."/>
            <person name="Chao H."/>
            <person name="Dinh H."/>
            <person name="Doddapaneni H."/>
            <person name="Dugan-Rocha S."/>
            <person name="Elkadiri S."/>
            <person name="Gnanaolivu R."/>
            <person name="Hernandez B."/>
            <person name="Skinner E."/>
            <person name="Javaid M."/>
            <person name="Lee S."/>
            <person name="Li M."/>
            <person name="Ming W."/>
            <person name="Munidasa M."/>
            <person name="Muniz J."/>
            <person name="Nguyen L."/>
            <person name="Hughes D."/>
            <person name="Osuji N."/>
            <person name="Pu L.-L."/>
            <person name="Puazo M."/>
            <person name="Qu C."/>
            <person name="Quiroz J."/>
            <person name="Raj R."/>
            <person name="Weissenberger G."/>
            <person name="Xin Y."/>
            <person name="Zou X."/>
            <person name="Han Y."/>
            <person name="Worley K."/>
            <person name="Muzny D."/>
            <person name="Gibbs R."/>
        </authorList>
    </citation>
    <scope>NUCLEOTIDE SEQUENCE</scope>
    <source>
        <strain evidence="5">Sampled in the wild</strain>
    </source>
</reference>
<dbReference type="InterPro" id="IPR053897">
    <property type="entry name" value="Oaf_C"/>
</dbReference>
<dbReference type="AlphaFoldDB" id="A0A8K0NVL9"/>
<name>A0A8K0NVL9_LADFU</name>
<comment type="caution">
    <text evidence="5">The sequence shown here is derived from an EMBL/GenBank/DDBJ whole genome shotgun (WGS) entry which is preliminary data.</text>
</comment>
<keyword evidence="6" id="KW-1185">Reference proteome</keyword>